<accession>B9RDE7</accession>
<dbReference type="PANTHER" id="PTHR33601:SF22">
    <property type="entry name" value="PROTEIN LITTLE ZIPPER 1"/>
    <property type="match status" value="1"/>
</dbReference>
<reference evidence="2" key="1">
    <citation type="journal article" date="2010" name="Nat. Biotechnol.">
        <title>Draft genome sequence of the oilseed species Ricinus communis.</title>
        <authorList>
            <person name="Chan A.P."/>
            <person name="Crabtree J."/>
            <person name="Zhao Q."/>
            <person name="Lorenzi H."/>
            <person name="Orvis J."/>
            <person name="Puiu D."/>
            <person name="Melake-Berhan A."/>
            <person name="Jones K.M."/>
            <person name="Redman J."/>
            <person name="Chen G."/>
            <person name="Cahoon E.B."/>
            <person name="Gedil M."/>
            <person name="Stanke M."/>
            <person name="Haas B.J."/>
            <person name="Wortman J.R."/>
            <person name="Fraser-Liggett C.M."/>
            <person name="Ravel J."/>
            <person name="Rabinowicz P.D."/>
        </authorList>
    </citation>
    <scope>NUCLEOTIDE SEQUENCE [LARGE SCALE GENOMIC DNA]</scope>
    <source>
        <strain evidence="2">cv. Hale</strain>
    </source>
</reference>
<dbReference type="OrthoDB" id="1918054at2759"/>
<evidence type="ECO:0000313" key="2">
    <source>
        <dbReference type="Proteomes" id="UP000008311"/>
    </source>
</evidence>
<keyword evidence="2" id="KW-1185">Reference proteome</keyword>
<dbReference type="Proteomes" id="UP000008311">
    <property type="component" value="Unassembled WGS sequence"/>
</dbReference>
<protein>
    <submittedName>
        <fullName evidence="1">Uncharacterized protein</fullName>
    </submittedName>
</protein>
<dbReference type="OMA" id="LRTKKMG"/>
<gene>
    <name evidence="1" type="ORF">RCOM_1612360</name>
</gene>
<dbReference type="KEGG" id="rcu:8270654"/>
<dbReference type="InParanoid" id="B9RDE7"/>
<dbReference type="EMBL" id="EQ973775">
    <property type="protein sequence ID" value="EEF50405.1"/>
    <property type="molecule type" value="Genomic_DNA"/>
</dbReference>
<dbReference type="FunCoup" id="B9RDE7">
    <property type="interactions" value="392"/>
</dbReference>
<dbReference type="InterPro" id="IPR039312">
    <property type="entry name" value="ZPR"/>
</dbReference>
<evidence type="ECO:0000313" key="1">
    <source>
        <dbReference type="EMBL" id="EEF50405.1"/>
    </source>
</evidence>
<name>B9RDE7_RICCO</name>
<proteinExistence type="predicted"/>
<dbReference type="AlphaFoldDB" id="B9RDE7"/>
<organism evidence="1 2">
    <name type="scientific">Ricinus communis</name>
    <name type="common">Castor bean</name>
    <dbReference type="NCBI Taxonomy" id="3988"/>
    <lineage>
        <taxon>Eukaryota</taxon>
        <taxon>Viridiplantae</taxon>
        <taxon>Streptophyta</taxon>
        <taxon>Embryophyta</taxon>
        <taxon>Tracheophyta</taxon>
        <taxon>Spermatophyta</taxon>
        <taxon>Magnoliopsida</taxon>
        <taxon>eudicotyledons</taxon>
        <taxon>Gunneridae</taxon>
        <taxon>Pentapetalae</taxon>
        <taxon>rosids</taxon>
        <taxon>fabids</taxon>
        <taxon>Malpighiales</taxon>
        <taxon>Euphorbiaceae</taxon>
        <taxon>Acalyphoideae</taxon>
        <taxon>Acalypheae</taxon>
        <taxon>Ricinus</taxon>
    </lineage>
</organism>
<dbReference type="STRING" id="3988.B9RDE7"/>
<dbReference type="PANTHER" id="PTHR33601">
    <property type="entry name" value="PROTEIN LITTLE ZIPPER 4"/>
    <property type="match status" value="1"/>
</dbReference>
<sequence>MCLNSLKRSPCSSPLYFALRSRKPSRGCNLQYCRLSRRRRTARQLRQSKEKKKEGILKKEMEIKNLKLYMKNKSIIEENEKLRKKAYFLNQENQALLIQLQKKFSKSSAVSQQQSQTITL</sequence>
<dbReference type="eggNOG" id="ENOG502S4ZT">
    <property type="taxonomic scope" value="Eukaryota"/>
</dbReference>